<name>A0A9N9DP72_FUNMO</name>
<evidence type="ECO:0000313" key="2">
    <source>
        <dbReference type="Proteomes" id="UP000789375"/>
    </source>
</evidence>
<comment type="caution">
    <text evidence="1">The sequence shown here is derived from an EMBL/GenBank/DDBJ whole genome shotgun (WGS) entry which is preliminary data.</text>
</comment>
<reference evidence="1" key="1">
    <citation type="submission" date="2021-06" db="EMBL/GenBank/DDBJ databases">
        <authorList>
            <person name="Kallberg Y."/>
            <person name="Tangrot J."/>
            <person name="Rosling A."/>
        </authorList>
    </citation>
    <scope>NUCLEOTIDE SEQUENCE</scope>
    <source>
        <strain evidence="1">87-6 pot B 2015</strain>
    </source>
</reference>
<accession>A0A9N9DP72</accession>
<sequence>MLYLLVQVSENIYCIISERVVSIEITNNKFFDLFDAITLEKYSDREVQVFVRKEKSESWREVDNRLRGDLKMLEVLGFLQAKCL</sequence>
<evidence type="ECO:0000313" key="1">
    <source>
        <dbReference type="EMBL" id="CAG8643013.1"/>
    </source>
</evidence>
<protein>
    <submittedName>
        <fullName evidence="1">12120_t:CDS:1</fullName>
    </submittedName>
</protein>
<organism evidence="1 2">
    <name type="scientific">Funneliformis mosseae</name>
    <name type="common">Endomycorrhizal fungus</name>
    <name type="synonym">Glomus mosseae</name>
    <dbReference type="NCBI Taxonomy" id="27381"/>
    <lineage>
        <taxon>Eukaryota</taxon>
        <taxon>Fungi</taxon>
        <taxon>Fungi incertae sedis</taxon>
        <taxon>Mucoromycota</taxon>
        <taxon>Glomeromycotina</taxon>
        <taxon>Glomeromycetes</taxon>
        <taxon>Glomerales</taxon>
        <taxon>Glomeraceae</taxon>
        <taxon>Funneliformis</taxon>
    </lineage>
</organism>
<gene>
    <name evidence="1" type="ORF">FMOSSE_LOCUS11085</name>
</gene>
<keyword evidence="2" id="KW-1185">Reference proteome</keyword>
<dbReference type="EMBL" id="CAJVPP010004071">
    <property type="protein sequence ID" value="CAG8643013.1"/>
    <property type="molecule type" value="Genomic_DNA"/>
</dbReference>
<dbReference type="Proteomes" id="UP000789375">
    <property type="component" value="Unassembled WGS sequence"/>
</dbReference>
<proteinExistence type="predicted"/>
<dbReference type="AlphaFoldDB" id="A0A9N9DP72"/>